<dbReference type="CDD" id="cd00304">
    <property type="entry name" value="RT_like"/>
    <property type="match status" value="1"/>
</dbReference>
<dbReference type="Proteomes" id="UP000069940">
    <property type="component" value="Unassembled WGS sequence"/>
</dbReference>
<evidence type="ECO:0000313" key="3">
    <source>
        <dbReference type="Proteomes" id="UP000069940"/>
    </source>
</evidence>
<reference evidence="3" key="1">
    <citation type="journal article" date="2015" name="Proc. Natl. Acad. Sci. U.S.A.">
        <title>Genome sequence of the Asian Tiger mosquito, Aedes albopictus, reveals insights into its biology, genetics, and evolution.</title>
        <authorList>
            <person name="Chen X.G."/>
            <person name="Jiang X."/>
            <person name="Gu J."/>
            <person name="Xu M."/>
            <person name="Wu Y."/>
            <person name="Deng Y."/>
            <person name="Zhang C."/>
            <person name="Bonizzoni M."/>
            <person name="Dermauw W."/>
            <person name="Vontas J."/>
            <person name="Armbruster P."/>
            <person name="Huang X."/>
            <person name="Yang Y."/>
            <person name="Zhang H."/>
            <person name="He W."/>
            <person name="Peng H."/>
            <person name="Liu Y."/>
            <person name="Wu K."/>
            <person name="Chen J."/>
            <person name="Lirakis M."/>
            <person name="Topalis P."/>
            <person name="Van Leeuwen T."/>
            <person name="Hall A.B."/>
            <person name="Jiang X."/>
            <person name="Thorpe C."/>
            <person name="Mueller R.L."/>
            <person name="Sun C."/>
            <person name="Waterhouse R.M."/>
            <person name="Yan G."/>
            <person name="Tu Z.J."/>
            <person name="Fang X."/>
            <person name="James A.A."/>
        </authorList>
    </citation>
    <scope>NUCLEOTIDE SEQUENCE [LARGE SCALE GENOMIC DNA]</scope>
    <source>
        <strain evidence="3">Foshan</strain>
    </source>
</reference>
<evidence type="ECO:0000313" key="2">
    <source>
        <dbReference type="EnsemblMetazoa" id="AALFPA23_007237.P9588"/>
    </source>
</evidence>
<dbReference type="InterPro" id="IPR000477">
    <property type="entry name" value="RT_dom"/>
</dbReference>
<protein>
    <recommendedName>
        <fullName evidence="1">Reverse transcriptase domain-containing protein</fullName>
    </recommendedName>
</protein>
<dbReference type="EnsemblMetazoa" id="AALFPA23_007237.R9588">
    <property type="protein sequence ID" value="AALFPA23_007237.P9588"/>
    <property type="gene ID" value="AALFPA23_007237"/>
</dbReference>
<keyword evidence="3" id="KW-1185">Reference proteome</keyword>
<dbReference type="InterPro" id="IPR058912">
    <property type="entry name" value="HTH_animal"/>
</dbReference>
<dbReference type="PANTHER" id="PTHR21301">
    <property type="entry name" value="REVERSE TRANSCRIPTASE"/>
    <property type="match status" value="1"/>
</dbReference>
<dbReference type="PANTHER" id="PTHR21301:SF10">
    <property type="entry name" value="REVERSE TRANSCRIPTASE DOMAIN-CONTAINING PROTEIN"/>
    <property type="match status" value="1"/>
</dbReference>
<name>A0ABM1YA46_AEDAL</name>
<dbReference type="PROSITE" id="PS50878">
    <property type="entry name" value="RT_POL"/>
    <property type="match status" value="1"/>
</dbReference>
<reference evidence="2" key="2">
    <citation type="submission" date="2025-05" db="UniProtKB">
        <authorList>
            <consortium name="EnsemblMetazoa"/>
        </authorList>
    </citation>
    <scope>IDENTIFICATION</scope>
    <source>
        <strain evidence="2">Foshan</strain>
    </source>
</reference>
<accession>A0ABM1YA46</accession>
<sequence>MVGFVLVAIGRKSGVTPSHITNSFKCIFPLLEQNSPFVPRLQKCIKKFQRSLLNIEIRQTYHSIQQFRNIRRNLKESISAAVPPSIAENFFSYQDNFFDTNVASTTTVTKRKFERLLTTTAQHCNPKNIAVNRKAVHNATSKSLPPEAEIILSFGPKFALPYRSLNEIPFNHVIADLENVLESVTDKHDKERTRCTSVNVIQNFIHRFKDNEPNMQYRHLTHAYKVTERFIKTNSDIVIVESDKGKQTVVMYEKEYDTKMREMLADENTYLVTNRNPTTGYQQKNNNFVSRLRNLELIDAKTAFQLKTNTAQCPRIYGLPKVHKPNMPLRPVVSNIGAPTYMLSKYVGRILQSSINSNYNIRDSFSFCTFINSVCLPENHILVSFDVISLFTCIPRDMIPGIIIERWEEIKKHTQINLDLFLEIVNFCLECSYFSYRGNYYKQIFGTAMGSPLSPIIADLVMESLLDNVVSRLNFPIPLIKKYVDDLVLALPPDKVVEVMNVFNSFNENIQFTYEMEENGRLPFLDMVLVRQQDQTIRTEWYSKPMSSGRLLDFLSAHPLHLKMNTVNNFMRRVREFTTNLSNEAADNTIDVILKLNHYPAPLRHRLLNRGIARRTNTPPSDETQVVYKSMLFVNDLTQRLSKSLKAALPNVVLAARYEKTTKRLYTNTKDVIPPEMRNNVIYRIPCNDCAASYVGLTTTQLKKRISGHRSTINQLEELVISNSDSPTTKFEIERLREKTALLQHSIDEQHRFNLEKTQILDQHRRQTALPILEVPHIFTT</sequence>
<organism evidence="2 3">
    <name type="scientific">Aedes albopictus</name>
    <name type="common">Asian tiger mosquito</name>
    <name type="synonym">Stegomyia albopicta</name>
    <dbReference type="NCBI Taxonomy" id="7160"/>
    <lineage>
        <taxon>Eukaryota</taxon>
        <taxon>Metazoa</taxon>
        <taxon>Ecdysozoa</taxon>
        <taxon>Arthropoda</taxon>
        <taxon>Hexapoda</taxon>
        <taxon>Insecta</taxon>
        <taxon>Pterygota</taxon>
        <taxon>Neoptera</taxon>
        <taxon>Endopterygota</taxon>
        <taxon>Diptera</taxon>
        <taxon>Nematocera</taxon>
        <taxon>Culicoidea</taxon>
        <taxon>Culicidae</taxon>
        <taxon>Culicinae</taxon>
        <taxon>Aedini</taxon>
        <taxon>Aedes</taxon>
        <taxon>Stegomyia</taxon>
    </lineage>
</organism>
<dbReference type="GeneID" id="134286027"/>
<dbReference type="InterPro" id="IPR043502">
    <property type="entry name" value="DNA/RNA_pol_sf"/>
</dbReference>
<dbReference type="SUPFAM" id="SSF56672">
    <property type="entry name" value="DNA/RNA polymerases"/>
    <property type="match status" value="1"/>
</dbReference>
<proteinExistence type="predicted"/>
<feature type="domain" description="Reverse transcriptase" evidence="1">
    <location>
        <begin position="300"/>
        <end position="546"/>
    </location>
</feature>
<dbReference type="Pfam" id="PF26215">
    <property type="entry name" value="HTH_animal"/>
    <property type="match status" value="1"/>
</dbReference>
<evidence type="ECO:0000259" key="1">
    <source>
        <dbReference type="PROSITE" id="PS50878"/>
    </source>
</evidence>
<dbReference type="RefSeq" id="XP_062703573.1">
    <property type="nucleotide sequence ID" value="XM_062847589.1"/>
</dbReference>